<keyword evidence="1" id="KW-1133">Transmembrane helix</keyword>
<reference evidence="2 3" key="1">
    <citation type="submission" date="2019-12" db="EMBL/GenBank/DDBJ databases">
        <title>Rhizobium genotypes associated with high levels of biological nitrogen fixation by grain legumes in a temperate-maritime cropping system.</title>
        <authorList>
            <person name="Maluk M."/>
            <person name="Francesc Ferrando Molina F."/>
            <person name="Lopez Del Egido L."/>
            <person name="Lafos M."/>
            <person name="Langarica-Fuentes A."/>
            <person name="Gebre Yohannes G."/>
            <person name="Young M.W."/>
            <person name="Martin P."/>
            <person name="Gantlett R."/>
            <person name="Kenicer G."/>
            <person name="Hawes C."/>
            <person name="Begg G.S."/>
            <person name="Quilliam R.S."/>
            <person name="Squire G.R."/>
            <person name="Poole P.S."/>
            <person name="Young P.W."/>
            <person name="Iannetta P.M."/>
            <person name="James E.K."/>
        </authorList>
    </citation>
    <scope>NUCLEOTIDE SEQUENCE [LARGE SCALE GENOMIC DNA]</scope>
    <source>
        <strain evidence="2 3">JHI2449</strain>
    </source>
</reference>
<evidence type="ECO:0000256" key="1">
    <source>
        <dbReference type="SAM" id="Phobius"/>
    </source>
</evidence>
<name>A0A6N9ZGK5_9HYPH</name>
<evidence type="ECO:0000313" key="3">
    <source>
        <dbReference type="Proteomes" id="UP000468864"/>
    </source>
</evidence>
<organism evidence="2 3">
    <name type="scientific">Rhizobium laguerreae</name>
    <dbReference type="NCBI Taxonomy" id="1076926"/>
    <lineage>
        <taxon>Bacteria</taxon>
        <taxon>Pseudomonadati</taxon>
        <taxon>Pseudomonadota</taxon>
        <taxon>Alphaproteobacteria</taxon>
        <taxon>Hyphomicrobiales</taxon>
        <taxon>Rhizobiaceae</taxon>
        <taxon>Rhizobium/Agrobacterium group</taxon>
        <taxon>Rhizobium</taxon>
    </lineage>
</organism>
<feature type="transmembrane region" description="Helical" evidence="1">
    <location>
        <begin position="51"/>
        <end position="74"/>
    </location>
</feature>
<protein>
    <submittedName>
        <fullName evidence="2">Uncharacterized protein</fullName>
    </submittedName>
</protein>
<dbReference type="EMBL" id="WUEP01000009">
    <property type="protein sequence ID" value="NEH92020.1"/>
    <property type="molecule type" value="Genomic_DNA"/>
</dbReference>
<comment type="caution">
    <text evidence="2">The sequence shown here is derived from an EMBL/GenBank/DDBJ whole genome shotgun (WGS) entry which is preliminary data.</text>
</comment>
<accession>A0A6N9ZGK5</accession>
<dbReference type="Proteomes" id="UP000468864">
    <property type="component" value="Unassembled WGS sequence"/>
</dbReference>
<gene>
    <name evidence="2" type="ORF">GR206_13390</name>
</gene>
<sequence>MSENTADQPVNAQLQFLTNQIISLQNQIERAELDRQKKANGDIKEPQRRPWWVTAVEILALPAAIIAIVVQFTAASGNVETNEKTRAETAKIQVEEVKTRVELQSMLDELADKKAKGIDNFRVETEALLPKIDATIQKLRALDSETGARALSVILIKYIMLWVLFHFIGLIFDVIYQIWNTSMSAVSTYVFSLSFQRKDGTYNREKSERLRKYFTWAMIVLQQVPSVLRWSLELSVFIALMIPLFNEASAAIGSQTTFETVLHASKNFDIGEALSAMKATLFSAGR</sequence>
<dbReference type="RefSeq" id="WP_163878354.1">
    <property type="nucleotide sequence ID" value="NZ_WUEP01000009.1"/>
</dbReference>
<dbReference type="AlphaFoldDB" id="A0A6N9ZGK5"/>
<keyword evidence="1" id="KW-0812">Transmembrane</keyword>
<keyword evidence="1" id="KW-0472">Membrane</keyword>
<proteinExistence type="predicted"/>
<evidence type="ECO:0000313" key="2">
    <source>
        <dbReference type="EMBL" id="NEH92020.1"/>
    </source>
</evidence>
<feature type="transmembrane region" description="Helical" evidence="1">
    <location>
        <begin position="148"/>
        <end position="168"/>
    </location>
</feature>